<dbReference type="GO" id="GO:0003950">
    <property type="term" value="F:NAD+ poly-ADP-ribosyltransferase activity"/>
    <property type="evidence" value="ECO:0007669"/>
    <property type="project" value="InterPro"/>
</dbReference>
<comment type="caution">
    <text evidence="4">The sequence shown here is derived from an EMBL/GenBank/DDBJ whole genome shotgun (WGS) entry which is preliminary data.</text>
</comment>
<protein>
    <recommendedName>
        <fullName evidence="5">Tyr recombinase domain-containing protein</fullName>
    </recommendedName>
</protein>
<dbReference type="GO" id="GO:0003677">
    <property type="term" value="F:DNA binding"/>
    <property type="evidence" value="ECO:0007669"/>
    <property type="project" value="InterPro"/>
</dbReference>
<dbReference type="Gene3D" id="1.10.443.10">
    <property type="entry name" value="Intergrase catalytic core"/>
    <property type="match status" value="1"/>
</dbReference>
<dbReference type="PANTHER" id="PTHR30349:SF64">
    <property type="entry name" value="PROPHAGE INTEGRASE INTD-RELATED"/>
    <property type="match status" value="1"/>
</dbReference>
<sequence>KKNSSRMVYVPEYLFHYINKWNEIRPDSKYLFCSRTGNKLLPDYIQKMIKRYSRKVDSNKDIHPHCFRHSFATIWLKEGKPIRGIQKQLGHKSLVTTQIYLDYFDEDRKKDFSDNIKGNFDPNKNINYLYNEIKK</sequence>
<evidence type="ECO:0000259" key="2">
    <source>
        <dbReference type="PROSITE" id="PS51059"/>
    </source>
</evidence>
<reference evidence="4" key="1">
    <citation type="journal article" date="2014" name="Front. Microbiol.">
        <title>High frequency of phylogenetically diverse reductive dehalogenase-homologous genes in deep subseafloor sedimentary metagenomes.</title>
        <authorList>
            <person name="Kawai M."/>
            <person name="Futagami T."/>
            <person name="Toyoda A."/>
            <person name="Takaki Y."/>
            <person name="Nishi S."/>
            <person name="Hori S."/>
            <person name="Arai W."/>
            <person name="Tsubouchi T."/>
            <person name="Morono Y."/>
            <person name="Uchiyama I."/>
            <person name="Ito T."/>
            <person name="Fujiyama A."/>
            <person name="Inagaki F."/>
            <person name="Takami H."/>
        </authorList>
    </citation>
    <scope>NUCLEOTIDE SEQUENCE</scope>
    <source>
        <strain evidence="4">Expedition CK06-06</strain>
    </source>
</reference>
<name>X1LXN5_9ZZZZ</name>
<dbReference type="GO" id="GO:0006310">
    <property type="term" value="P:DNA recombination"/>
    <property type="evidence" value="ECO:0007669"/>
    <property type="project" value="UniProtKB-KW"/>
</dbReference>
<keyword evidence="1" id="KW-0233">DNA recombination</keyword>
<feature type="domain" description="PARP catalytic" evidence="2">
    <location>
        <begin position="1"/>
        <end position="22"/>
    </location>
</feature>
<dbReference type="InterPro" id="IPR013762">
    <property type="entry name" value="Integrase-like_cat_sf"/>
</dbReference>
<evidence type="ECO:0000256" key="1">
    <source>
        <dbReference type="ARBA" id="ARBA00023172"/>
    </source>
</evidence>
<dbReference type="InterPro" id="IPR012317">
    <property type="entry name" value="Poly(ADP-ribose)pol_cat_dom"/>
</dbReference>
<dbReference type="InterPro" id="IPR002104">
    <property type="entry name" value="Integrase_catalytic"/>
</dbReference>
<dbReference type="AlphaFoldDB" id="X1LXN5"/>
<organism evidence="4">
    <name type="scientific">marine sediment metagenome</name>
    <dbReference type="NCBI Taxonomy" id="412755"/>
    <lineage>
        <taxon>unclassified sequences</taxon>
        <taxon>metagenomes</taxon>
        <taxon>ecological metagenomes</taxon>
    </lineage>
</organism>
<dbReference type="PROSITE" id="PS51059">
    <property type="entry name" value="PARP_CATALYTIC"/>
    <property type="match status" value="1"/>
</dbReference>
<dbReference type="SUPFAM" id="SSF56349">
    <property type="entry name" value="DNA breaking-rejoining enzymes"/>
    <property type="match status" value="1"/>
</dbReference>
<evidence type="ECO:0000313" key="4">
    <source>
        <dbReference type="EMBL" id="GAH98888.1"/>
    </source>
</evidence>
<feature type="non-terminal residue" evidence="4">
    <location>
        <position position="1"/>
    </location>
</feature>
<accession>X1LXN5</accession>
<dbReference type="EMBL" id="BARU01046048">
    <property type="protein sequence ID" value="GAH98888.1"/>
    <property type="molecule type" value="Genomic_DNA"/>
</dbReference>
<feature type="domain" description="Tyr recombinase" evidence="3">
    <location>
        <begin position="1"/>
        <end position="114"/>
    </location>
</feature>
<dbReference type="PROSITE" id="PS51898">
    <property type="entry name" value="TYR_RECOMBINASE"/>
    <property type="match status" value="1"/>
</dbReference>
<dbReference type="InterPro" id="IPR050090">
    <property type="entry name" value="Tyrosine_recombinase_XerCD"/>
</dbReference>
<gene>
    <name evidence="4" type="ORF">S03H2_69621</name>
</gene>
<dbReference type="Pfam" id="PF00589">
    <property type="entry name" value="Phage_integrase"/>
    <property type="match status" value="1"/>
</dbReference>
<evidence type="ECO:0008006" key="5">
    <source>
        <dbReference type="Google" id="ProtNLM"/>
    </source>
</evidence>
<dbReference type="InterPro" id="IPR011010">
    <property type="entry name" value="DNA_brk_join_enz"/>
</dbReference>
<feature type="non-terminal residue" evidence="4">
    <location>
        <position position="135"/>
    </location>
</feature>
<dbReference type="PANTHER" id="PTHR30349">
    <property type="entry name" value="PHAGE INTEGRASE-RELATED"/>
    <property type="match status" value="1"/>
</dbReference>
<proteinExistence type="predicted"/>
<evidence type="ECO:0000259" key="3">
    <source>
        <dbReference type="PROSITE" id="PS51898"/>
    </source>
</evidence>
<dbReference type="GO" id="GO:0015074">
    <property type="term" value="P:DNA integration"/>
    <property type="evidence" value="ECO:0007669"/>
    <property type="project" value="InterPro"/>
</dbReference>